<comment type="similarity">
    <text evidence="1">Belongs to the disease resistance NB-LRR family.</text>
</comment>
<dbReference type="InterPro" id="IPR001611">
    <property type="entry name" value="Leu-rich_rpt"/>
</dbReference>
<evidence type="ECO:0000313" key="7">
    <source>
        <dbReference type="EMBL" id="CAK9174644.1"/>
    </source>
</evidence>
<name>A0ABC8U2U7_9AQUA</name>
<keyword evidence="3" id="KW-0677">Repeat</keyword>
<dbReference type="SUPFAM" id="SSF52540">
    <property type="entry name" value="P-loop containing nucleoside triphosphate hydrolases"/>
    <property type="match status" value="1"/>
</dbReference>
<evidence type="ECO:0000256" key="5">
    <source>
        <dbReference type="ARBA" id="ARBA00022821"/>
    </source>
</evidence>
<dbReference type="Gene3D" id="3.80.10.10">
    <property type="entry name" value="Ribonuclease Inhibitor"/>
    <property type="match status" value="1"/>
</dbReference>
<dbReference type="FunFam" id="1.10.8.430:FF:000003">
    <property type="entry name" value="Probable disease resistance protein At5g66910"/>
    <property type="match status" value="1"/>
</dbReference>
<evidence type="ECO:0000313" key="8">
    <source>
        <dbReference type="Proteomes" id="UP001642360"/>
    </source>
</evidence>
<proteinExistence type="inferred from homology"/>
<accession>A0ABC8U2U7</accession>
<dbReference type="Gene3D" id="1.10.8.430">
    <property type="entry name" value="Helical domain of apoptotic protease-activating factors"/>
    <property type="match status" value="1"/>
</dbReference>
<dbReference type="Pfam" id="PF13855">
    <property type="entry name" value="LRR_8"/>
    <property type="match status" value="1"/>
</dbReference>
<dbReference type="AlphaFoldDB" id="A0ABC8U2U7"/>
<reference evidence="7 8" key="1">
    <citation type="submission" date="2024-02" db="EMBL/GenBank/DDBJ databases">
        <authorList>
            <person name="Vignale AGUSTIN F."/>
            <person name="Sosa J E."/>
            <person name="Modenutti C."/>
        </authorList>
    </citation>
    <scope>NUCLEOTIDE SEQUENCE [LARGE SCALE GENOMIC DNA]</scope>
</reference>
<dbReference type="PANTHER" id="PTHR33463:SF220">
    <property type="entry name" value="NB-ARC DOMAIN-CONTAINING PROTEIN"/>
    <property type="match status" value="1"/>
</dbReference>
<evidence type="ECO:0000256" key="1">
    <source>
        <dbReference type="ARBA" id="ARBA00008894"/>
    </source>
</evidence>
<comment type="caution">
    <text evidence="7">The sequence shown here is derived from an EMBL/GenBank/DDBJ whole genome shotgun (WGS) entry which is preliminary data.</text>
</comment>
<dbReference type="GO" id="GO:0005524">
    <property type="term" value="F:ATP binding"/>
    <property type="evidence" value="ECO:0007669"/>
    <property type="project" value="UniProtKB-KW"/>
</dbReference>
<dbReference type="Proteomes" id="UP001642360">
    <property type="component" value="Unassembled WGS sequence"/>
</dbReference>
<protein>
    <recommendedName>
        <fullName evidence="9">NB-ARC domain-containing protein</fullName>
    </recommendedName>
</protein>
<keyword evidence="5" id="KW-0611">Plant defense</keyword>
<dbReference type="EMBL" id="CAUOFW020006391">
    <property type="protein sequence ID" value="CAK9174644.1"/>
    <property type="molecule type" value="Genomic_DNA"/>
</dbReference>
<dbReference type="GO" id="GO:0006952">
    <property type="term" value="P:defense response"/>
    <property type="evidence" value="ECO:0007669"/>
    <property type="project" value="UniProtKB-KW"/>
</dbReference>
<dbReference type="PANTHER" id="PTHR33463">
    <property type="entry name" value="NB-ARC DOMAIN-CONTAINING PROTEIN-RELATED"/>
    <property type="match status" value="1"/>
</dbReference>
<keyword evidence="8" id="KW-1185">Reference proteome</keyword>
<dbReference type="InterPro" id="IPR042197">
    <property type="entry name" value="Apaf_helical"/>
</dbReference>
<dbReference type="FunFam" id="1.10.10.10:FF:000322">
    <property type="entry name" value="Probable disease resistance protein At1g63360"/>
    <property type="match status" value="1"/>
</dbReference>
<sequence length="516" mass="58595">MPDVDFWGDNWSGNGPLILRNSVKPREFPKLSQVCVDGQWELEDVCGHMEADKKIKVECLSREEALALFRKKAGNNTPNSHPDITKLAEMVAKECRGLPLALITVGRAMAGRNDPRGWERAVSKLRKDPSKFVGMDEDVFHVQKFSYDRLDDDVIKSCFIYCCIYPEDYDIATDDLINHGIGERILDEFDDIYEARNQGHEIIGNLKGLCLLETGDTQEHDVIRDMALWIGCGSSGKKDKILVLRRAGLIEAHGVTPWKEAERISMWGSSIGDFFEKPSCPNILTFFVRHTTLGKFPTGFFQFMPAIRVLDLSSNFQLIELPVGIDKMVMLQYLNLSNTRIRELLVGLKNLKKMRYLLLNATYGMEIIPRQVISSLSELRVFSISGRDSSSDIILENNVLSGGRKALLEELECLEHLNDISITVFDNLSVQKIQSSHNIQKCISYLCLERCEGLTSLRLSSSSLQGMKHLERLDMNYCEMVSLKIYIELEGTLGSVLDTFYISELIKDDYFHNLRV</sequence>
<evidence type="ECO:0000256" key="4">
    <source>
        <dbReference type="ARBA" id="ARBA00022741"/>
    </source>
</evidence>
<dbReference type="SUPFAM" id="SSF52058">
    <property type="entry name" value="L domain-like"/>
    <property type="match status" value="1"/>
</dbReference>
<evidence type="ECO:0000256" key="6">
    <source>
        <dbReference type="ARBA" id="ARBA00022840"/>
    </source>
</evidence>
<evidence type="ECO:0000256" key="3">
    <source>
        <dbReference type="ARBA" id="ARBA00022737"/>
    </source>
</evidence>
<gene>
    <name evidence="7" type="ORF">ILEXP_LOCUS44393</name>
</gene>
<dbReference type="InterPro" id="IPR050905">
    <property type="entry name" value="Plant_NBS-LRR"/>
</dbReference>
<evidence type="ECO:0008006" key="9">
    <source>
        <dbReference type="Google" id="ProtNLM"/>
    </source>
</evidence>
<organism evidence="7 8">
    <name type="scientific">Ilex paraguariensis</name>
    <name type="common">yerba mate</name>
    <dbReference type="NCBI Taxonomy" id="185542"/>
    <lineage>
        <taxon>Eukaryota</taxon>
        <taxon>Viridiplantae</taxon>
        <taxon>Streptophyta</taxon>
        <taxon>Embryophyta</taxon>
        <taxon>Tracheophyta</taxon>
        <taxon>Spermatophyta</taxon>
        <taxon>Magnoliopsida</taxon>
        <taxon>eudicotyledons</taxon>
        <taxon>Gunneridae</taxon>
        <taxon>Pentapetalae</taxon>
        <taxon>asterids</taxon>
        <taxon>campanulids</taxon>
        <taxon>Aquifoliales</taxon>
        <taxon>Aquifoliaceae</taxon>
        <taxon>Ilex</taxon>
    </lineage>
</organism>
<dbReference type="InterPro" id="IPR027417">
    <property type="entry name" value="P-loop_NTPase"/>
</dbReference>
<keyword evidence="2" id="KW-0433">Leucine-rich repeat</keyword>
<evidence type="ECO:0000256" key="2">
    <source>
        <dbReference type="ARBA" id="ARBA00022614"/>
    </source>
</evidence>
<keyword evidence="6" id="KW-0067">ATP-binding</keyword>
<dbReference type="InterPro" id="IPR032675">
    <property type="entry name" value="LRR_dom_sf"/>
</dbReference>
<keyword evidence="4" id="KW-0547">Nucleotide-binding</keyword>